<feature type="transmembrane region" description="Helical" evidence="1">
    <location>
        <begin position="23"/>
        <end position="43"/>
    </location>
</feature>
<protein>
    <submittedName>
        <fullName evidence="2">Uncharacterized protein</fullName>
    </submittedName>
</protein>
<dbReference type="EMBL" id="MNUJ01000041">
    <property type="protein sequence ID" value="OIN89416.1"/>
    <property type="molecule type" value="Genomic_DNA"/>
</dbReference>
<accession>A0A1J4RQU8</accession>
<gene>
    <name evidence="2" type="ORF">AUJ40_01985</name>
</gene>
<keyword evidence="1" id="KW-0812">Transmembrane</keyword>
<reference evidence="2 3" key="1">
    <citation type="journal article" date="2016" name="Environ. Microbiol.">
        <title>Genomic resolution of a cold subsurface aquifer community provides metabolic insights for novel microbes adapted to high CO concentrations.</title>
        <authorList>
            <person name="Probst A.J."/>
            <person name="Castelle C.J."/>
            <person name="Singh A."/>
            <person name="Brown C.T."/>
            <person name="Anantharaman K."/>
            <person name="Sharon I."/>
            <person name="Hug L.A."/>
            <person name="Burstein D."/>
            <person name="Emerson J.B."/>
            <person name="Thomas B.C."/>
            <person name="Banfield J.F."/>
        </authorList>
    </citation>
    <scope>NUCLEOTIDE SEQUENCE [LARGE SCALE GENOMIC DNA]</scope>
    <source>
        <strain evidence="2">CG1_02_42_45</strain>
    </source>
</reference>
<evidence type="ECO:0000313" key="2">
    <source>
        <dbReference type="EMBL" id="OIN89416.1"/>
    </source>
</evidence>
<evidence type="ECO:0000256" key="1">
    <source>
        <dbReference type="SAM" id="Phobius"/>
    </source>
</evidence>
<proteinExistence type="predicted"/>
<dbReference type="Proteomes" id="UP000182753">
    <property type="component" value="Unassembled WGS sequence"/>
</dbReference>
<name>A0A1J4RQU8_9BACT</name>
<comment type="caution">
    <text evidence="2">The sequence shown here is derived from an EMBL/GenBank/DDBJ whole genome shotgun (WGS) entry which is preliminary data.</text>
</comment>
<keyword evidence="1" id="KW-1133">Transmembrane helix</keyword>
<dbReference type="AlphaFoldDB" id="A0A1J4RQU8"/>
<keyword evidence="1" id="KW-0472">Membrane</keyword>
<organism evidence="2 3">
    <name type="scientific">Candidatus Berkelbacteria bacterium CG1_02_42_45</name>
    <dbReference type="NCBI Taxonomy" id="1805036"/>
    <lineage>
        <taxon>Bacteria</taxon>
        <taxon>Candidatus Berkelbacteria</taxon>
    </lineage>
</organism>
<evidence type="ECO:0000313" key="3">
    <source>
        <dbReference type="Proteomes" id="UP000182753"/>
    </source>
</evidence>
<sequence>MDQQPTPAPNQTQTSSSGSKTGLIIAIVVIVVIVLGVGGYFGWKYLANRAAKSLENATTGSNSTATDTSKTSGTISVTPIVESLKYPGATITDQKQGEENSIYAAELSQSSSDTVATIKSYYTKLVSDKKWKITREGSSGDNNYYFTITGDEFSAEIDATKYEGYDTTDISIKISGENLKSEGI</sequence>